<evidence type="ECO:0000313" key="1">
    <source>
        <dbReference type="EMBL" id="KAG0711869.1"/>
    </source>
</evidence>
<protein>
    <submittedName>
        <fullName evidence="1">Uncharacterized protein</fullName>
    </submittedName>
</protein>
<sequence length="114" mass="12448">MAKRSTALDFLIRKDFPPQMKEKTARAPVLGFDNLDGGFLLSPFPQHFPASANGRGGRTRTPWSAAMAKRRGGSARVNLPVLLLPSLVIFSLFRREAEGAGPFPEQKVGVGRRS</sequence>
<gene>
    <name evidence="1" type="ORF">GWK47_019675</name>
</gene>
<dbReference type="AlphaFoldDB" id="A0A8J4XUA4"/>
<proteinExistence type="predicted"/>
<organism evidence="1 2">
    <name type="scientific">Chionoecetes opilio</name>
    <name type="common">Atlantic snow crab</name>
    <name type="synonym">Cancer opilio</name>
    <dbReference type="NCBI Taxonomy" id="41210"/>
    <lineage>
        <taxon>Eukaryota</taxon>
        <taxon>Metazoa</taxon>
        <taxon>Ecdysozoa</taxon>
        <taxon>Arthropoda</taxon>
        <taxon>Crustacea</taxon>
        <taxon>Multicrustacea</taxon>
        <taxon>Malacostraca</taxon>
        <taxon>Eumalacostraca</taxon>
        <taxon>Eucarida</taxon>
        <taxon>Decapoda</taxon>
        <taxon>Pleocyemata</taxon>
        <taxon>Brachyura</taxon>
        <taxon>Eubrachyura</taxon>
        <taxon>Majoidea</taxon>
        <taxon>Majidae</taxon>
        <taxon>Chionoecetes</taxon>
    </lineage>
</organism>
<evidence type="ECO:0000313" key="2">
    <source>
        <dbReference type="Proteomes" id="UP000770661"/>
    </source>
</evidence>
<reference evidence="1" key="1">
    <citation type="submission" date="2020-07" db="EMBL/GenBank/DDBJ databases">
        <title>The High-quality genome of the commercially important snow crab, Chionoecetes opilio.</title>
        <authorList>
            <person name="Jeong J.-H."/>
            <person name="Ryu S."/>
        </authorList>
    </citation>
    <scope>NUCLEOTIDE SEQUENCE</scope>
    <source>
        <strain evidence="1">MADBK_172401_WGS</strain>
        <tissue evidence="1">Digestive gland</tissue>
    </source>
</reference>
<keyword evidence="2" id="KW-1185">Reference proteome</keyword>
<dbReference type="Proteomes" id="UP000770661">
    <property type="component" value="Unassembled WGS sequence"/>
</dbReference>
<comment type="caution">
    <text evidence="1">The sequence shown here is derived from an EMBL/GenBank/DDBJ whole genome shotgun (WGS) entry which is preliminary data.</text>
</comment>
<name>A0A8J4XUA4_CHIOP</name>
<accession>A0A8J4XUA4</accession>
<dbReference type="EMBL" id="JACEEZ010022942">
    <property type="protein sequence ID" value="KAG0711869.1"/>
    <property type="molecule type" value="Genomic_DNA"/>
</dbReference>